<dbReference type="InterPro" id="IPR004567">
    <property type="entry name" value="Type_II_PanK"/>
</dbReference>
<evidence type="ECO:0000256" key="4">
    <source>
        <dbReference type="ARBA" id="ARBA00022723"/>
    </source>
</evidence>
<dbReference type="InterPro" id="IPR036875">
    <property type="entry name" value="Znf_CCHC_sf"/>
</dbReference>
<evidence type="ECO:0000256" key="9">
    <source>
        <dbReference type="ARBA" id="ARBA00023211"/>
    </source>
</evidence>
<dbReference type="InterPro" id="IPR001878">
    <property type="entry name" value="Znf_CCHC"/>
</dbReference>
<dbReference type="PROSITE" id="PS50158">
    <property type="entry name" value="ZF_CCHC"/>
    <property type="match status" value="1"/>
</dbReference>
<dbReference type="PANTHER" id="PTHR12280:SF20">
    <property type="entry name" value="4'-PHOSPHOPANTETHEINE PHOSPHATASE"/>
    <property type="match status" value="1"/>
</dbReference>
<sequence length="1161" mass="126226">MSDSATPASRPTELRLEGVIQPVNGVAFAVDIGGSLAKLAYYAVHKRRTLSVKGDEHRPSSLHAGSGVKPANAGDQNGGSSAGLENGDDASTSGTAEDQKPDPTSAARANSLPCPPSSSYTVLEEEVEVGRLHLCYFKTTELEECVRFIEDKMDSGDPCVVRATGGGAHKYPALFASNNMDVHKLDEMECLVRGSNYLLKSVPDEAFTFNKDTTPQRQFFRPSSDIFPYLLVNIGSGVSIIKVESDTAFERVDGSALGGGTFWGLGSLLTGAGGFDEILDLAQRGDCRNADMLVRDIYGETTPQSLGLDPDLTASCFGKARKAQDAAASLLQMVAFNIAQISCLNARLHNIRHIFFAGFFIQNQPTTMHMITQAVAYWGRGDISALFLRHEGYVGAVGSFLGGVPTPSEEDDETPAPTLPEAVQEQYSIPSFRFGPLQETFNFEIEQHDPFVRFPLLPDLAQYKPDTIDLMLDEHARDYWLACFKGNIDREYQRALDCETEAEKQLRQRADAFRTTFLTHMNILSTDPSVYGELSVRIILELRQQCLREFGFGDIYSAVKCMENEAALAVLPRLLGELNALPAEEELLAVIEGALAGNCFDWGAEAVARQLDAGTIDFLDQRAKIREKRWLHDDTQAFVAATMAGKYDHVVMFVDNAGADVVLGMLPLTRALLKMKCRVTLAANSKPVLNDITFPELSALVQGVAKLDPVFSDAIAAGALRVLPNGTGSPCIDLNRVGLTLAQHVHDADLVILEGMGRAIHTNYDASMTCDTLKLAMIKNAWLANKLGGEIYDVLSIRLQQLEQQMRGSRTQPQAGGFMASAPPRRGGRRGFSNNSNNHGRQGRNNGGGNGNGNGKGRRFRGNCHYCGKYGHRAAECRKKQRDNGATGFTAQAQHQHGQDAATFVATTATPTQLHDPLTWLADTGASHHLTFVKDAFVELSPHLQQHHPRHITAFGGTRVPVRGVGSVLLHARTTSGATMQIVLQECLYVPEGQANLIALGRLTRDSSGRPTGHSQRDGADGHYVRFSHGAEVKLKERSSLRCWPIVAVGPSTAHGLTADGCKQPQQPAAAPAAQSKVQTPSMHEVLGHRNDNDVQQYCKLMGIDDRNAISSKQCTTCAVTKSTRHSVSKHAERTQVPGERIHADIVDWTADSPTGKRYSL</sequence>
<evidence type="ECO:0000256" key="5">
    <source>
        <dbReference type="ARBA" id="ARBA00022741"/>
    </source>
</evidence>
<dbReference type="GO" id="GO:0016787">
    <property type="term" value="F:hydrolase activity"/>
    <property type="evidence" value="ECO:0007669"/>
    <property type="project" value="UniProtKB-KW"/>
</dbReference>
<keyword evidence="10" id="KW-0862">Zinc</keyword>
<feature type="compositionally biased region" description="Low complexity" evidence="11">
    <location>
        <begin position="831"/>
        <end position="844"/>
    </location>
</feature>
<dbReference type="RefSeq" id="XP_004996233.1">
    <property type="nucleotide sequence ID" value="XM_004996176.1"/>
</dbReference>
<keyword evidence="9" id="KW-0464">Manganese</keyword>
<dbReference type="Pfam" id="PF01937">
    <property type="entry name" value="ARMT1-like_dom"/>
    <property type="match status" value="1"/>
</dbReference>
<keyword evidence="3" id="KW-0533">Nickel</keyword>
<dbReference type="AlphaFoldDB" id="F2U356"/>
<evidence type="ECO:0000256" key="10">
    <source>
        <dbReference type="PROSITE-ProRule" id="PRU00047"/>
    </source>
</evidence>
<keyword evidence="13" id="KW-0418">Kinase</keyword>
<dbReference type="GO" id="GO:0005829">
    <property type="term" value="C:cytosol"/>
    <property type="evidence" value="ECO:0007669"/>
    <property type="project" value="TreeGrafter"/>
</dbReference>
<evidence type="ECO:0000313" key="13">
    <source>
        <dbReference type="EMBL" id="EGD82050.1"/>
    </source>
</evidence>
<protein>
    <submittedName>
        <fullName evidence="13">Pantothenate kinase 4</fullName>
    </submittedName>
</protein>
<dbReference type="Gene3D" id="3.40.50.10880">
    <property type="entry name" value="Uncharacterised protein PF01937, DUF89, domain 3"/>
    <property type="match status" value="1"/>
</dbReference>
<dbReference type="eggNOG" id="KOG2201">
    <property type="taxonomic scope" value="Eukaryota"/>
</dbReference>
<accession>F2U356</accession>
<dbReference type="InParanoid" id="F2U356"/>
<gene>
    <name evidence="13" type="ORF">PTSG_02732</name>
</gene>
<comment type="cofactor">
    <cofactor evidence="2">
        <name>Ni(2+)</name>
        <dbReference type="ChEBI" id="CHEBI:49786"/>
    </cofactor>
</comment>
<evidence type="ECO:0000256" key="2">
    <source>
        <dbReference type="ARBA" id="ARBA00001967"/>
    </source>
</evidence>
<dbReference type="GO" id="GO:0004594">
    <property type="term" value="F:pantothenate kinase activity"/>
    <property type="evidence" value="ECO:0007669"/>
    <property type="project" value="TreeGrafter"/>
</dbReference>
<keyword evidence="14" id="KW-1185">Reference proteome</keyword>
<dbReference type="GO" id="GO:0005634">
    <property type="term" value="C:nucleus"/>
    <property type="evidence" value="ECO:0007669"/>
    <property type="project" value="TreeGrafter"/>
</dbReference>
<dbReference type="Gene3D" id="3.30.420.40">
    <property type="match status" value="1"/>
</dbReference>
<feature type="compositionally biased region" description="Polar residues" evidence="11">
    <location>
        <begin position="805"/>
        <end position="814"/>
    </location>
</feature>
<dbReference type="GO" id="GO:0015937">
    <property type="term" value="P:coenzyme A biosynthetic process"/>
    <property type="evidence" value="ECO:0007669"/>
    <property type="project" value="UniProtKB-KW"/>
</dbReference>
<dbReference type="GO" id="GO:0005524">
    <property type="term" value="F:ATP binding"/>
    <property type="evidence" value="ECO:0007669"/>
    <property type="project" value="UniProtKB-KW"/>
</dbReference>
<keyword evidence="13" id="KW-0808">Transferase</keyword>
<feature type="region of interest" description="Disordered" evidence="11">
    <location>
        <begin position="52"/>
        <end position="116"/>
    </location>
</feature>
<evidence type="ECO:0000256" key="11">
    <source>
        <dbReference type="SAM" id="MobiDB-lite"/>
    </source>
</evidence>
<dbReference type="Proteomes" id="UP000007799">
    <property type="component" value="Unassembled WGS sequence"/>
</dbReference>
<dbReference type="Pfam" id="PF03630">
    <property type="entry name" value="Fumble"/>
    <property type="match status" value="1"/>
</dbReference>
<evidence type="ECO:0000256" key="6">
    <source>
        <dbReference type="ARBA" id="ARBA00022801"/>
    </source>
</evidence>
<dbReference type="GeneID" id="16076819"/>
<feature type="compositionally biased region" description="Gly residues" evidence="11">
    <location>
        <begin position="845"/>
        <end position="855"/>
    </location>
</feature>
<keyword evidence="10" id="KW-0863">Zinc-finger</keyword>
<feature type="domain" description="CCHC-type" evidence="12">
    <location>
        <begin position="864"/>
        <end position="879"/>
    </location>
</feature>
<dbReference type="Gene3D" id="1.20.1700.10">
    <property type="entry name" value="AF1104-like"/>
    <property type="match status" value="1"/>
</dbReference>
<dbReference type="SMART" id="SM00343">
    <property type="entry name" value="ZnF_C2HC"/>
    <property type="match status" value="1"/>
</dbReference>
<dbReference type="SUPFAM" id="SSF57756">
    <property type="entry name" value="Retrovirus zinc finger-like domains"/>
    <property type="match status" value="1"/>
</dbReference>
<feature type="region of interest" description="Disordered" evidence="11">
    <location>
        <begin position="805"/>
        <end position="856"/>
    </location>
</feature>
<keyword evidence="6" id="KW-0378">Hydrolase</keyword>
<dbReference type="eggNOG" id="KOG4584">
    <property type="taxonomic scope" value="Eukaryota"/>
</dbReference>
<reference evidence="13" key="1">
    <citation type="submission" date="2009-08" db="EMBL/GenBank/DDBJ databases">
        <title>Annotation of Salpingoeca rosetta.</title>
        <authorList>
            <consortium name="The Broad Institute Genome Sequencing Platform"/>
            <person name="Russ C."/>
            <person name="Cuomo C."/>
            <person name="Burger G."/>
            <person name="Gray M.W."/>
            <person name="Holland P.W.H."/>
            <person name="King N."/>
            <person name="Lang F.B.F."/>
            <person name="Roger A.J."/>
            <person name="Ruiz-Trillo I."/>
            <person name="Young S.K."/>
            <person name="Zeng Q."/>
            <person name="Gargeya S."/>
            <person name="Alvarado L."/>
            <person name="Berlin A."/>
            <person name="Chapman S.B."/>
            <person name="Chen Z."/>
            <person name="Freedman E."/>
            <person name="Gellesch M."/>
            <person name="Goldberg J."/>
            <person name="Griggs A."/>
            <person name="Gujja S."/>
            <person name="Heilman E."/>
            <person name="Heiman D."/>
            <person name="Howarth C."/>
            <person name="Mehta T."/>
            <person name="Neiman D."/>
            <person name="Pearson M."/>
            <person name="Roberts A."/>
            <person name="Saif S."/>
            <person name="Shea T."/>
            <person name="Shenoy N."/>
            <person name="Sisk P."/>
            <person name="Stolte C."/>
            <person name="Sykes S."/>
            <person name="White J."/>
            <person name="Yandava C."/>
            <person name="Haas B."/>
            <person name="Nusbaum C."/>
            <person name="Birren B."/>
        </authorList>
    </citation>
    <scope>NUCLEOTIDE SEQUENCE [LARGE SCALE GENOMIC DNA]</scope>
    <source>
        <strain evidence="13">ATCC 50818</strain>
    </source>
</reference>
<keyword evidence="5" id="KW-0547">Nucleotide-binding</keyword>
<comment type="cofactor">
    <cofactor evidence="1">
        <name>Mn(2+)</name>
        <dbReference type="ChEBI" id="CHEBI:29035"/>
    </cofactor>
</comment>
<dbReference type="NCBIfam" id="TIGR00555">
    <property type="entry name" value="panK_eukar"/>
    <property type="match status" value="1"/>
</dbReference>
<dbReference type="Pfam" id="PF22936">
    <property type="entry name" value="Pol_BBD"/>
    <property type="match status" value="1"/>
</dbReference>
<dbReference type="InterPro" id="IPR043129">
    <property type="entry name" value="ATPase_NBD"/>
</dbReference>
<dbReference type="KEGG" id="sre:PTSG_02732"/>
<dbReference type="Gene3D" id="3.30.420.510">
    <property type="match status" value="1"/>
</dbReference>
<dbReference type="InterPro" id="IPR036075">
    <property type="entry name" value="ARMT-1-like_metal-bd_sf"/>
</dbReference>
<dbReference type="InterPro" id="IPR002791">
    <property type="entry name" value="ARMT1-like_metal-bd"/>
</dbReference>
<dbReference type="CDD" id="cd24123">
    <property type="entry name" value="ASKHA_NBD_PanK-II_Pank4"/>
    <property type="match status" value="1"/>
</dbReference>
<evidence type="ECO:0000256" key="8">
    <source>
        <dbReference type="ARBA" id="ARBA00022993"/>
    </source>
</evidence>
<dbReference type="FunCoup" id="F2U356">
    <property type="interactions" value="912"/>
</dbReference>
<dbReference type="PANTHER" id="PTHR12280">
    <property type="entry name" value="PANTOTHENATE KINASE"/>
    <property type="match status" value="1"/>
</dbReference>
<dbReference type="InterPro" id="IPR035073">
    <property type="entry name" value="At2g17340_3_helix_bundle"/>
</dbReference>
<keyword evidence="7" id="KW-0067">ATP-binding</keyword>
<evidence type="ECO:0000256" key="3">
    <source>
        <dbReference type="ARBA" id="ARBA00022596"/>
    </source>
</evidence>
<evidence type="ECO:0000256" key="7">
    <source>
        <dbReference type="ARBA" id="ARBA00022840"/>
    </source>
</evidence>
<dbReference type="eggNOG" id="KOG0017">
    <property type="taxonomic scope" value="Eukaryota"/>
</dbReference>
<keyword evidence="8" id="KW-0173">Coenzyme A biosynthesis</keyword>
<dbReference type="OrthoDB" id="498611at2759"/>
<organism evidence="14">
    <name type="scientific">Salpingoeca rosetta (strain ATCC 50818 / BSB-021)</name>
    <dbReference type="NCBI Taxonomy" id="946362"/>
    <lineage>
        <taxon>Eukaryota</taxon>
        <taxon>Choanoflagellata</taxon>
        <taxon>Craspedida</taxon>
        <taxon>Salpingoecidae</taxon>
        <taxon>Salpingoeca</taxon>
    </lineage>
</organism>
<dbReference type="InterPro" id="IPR054722">
    <property type="entry name" value="PolX-like_BBD"/>
</dbReference>
<evidence type="ECO:0000256" key="1">
    <source>
        <dbReference type="ARBA" id="ARBA00001936"/>
    </source>
</evidence>
<dbReference type="EMBL" id="GL832960">
    <property type="protein sequence ID" value="EGD82050.1"/>
    <property type="molecule type" value="Genomic_DNA"/>
</dbReference>
<name>F2U356_SALR5</name>
<dbReference type="GO" id="GO:0003676">
    <property type="term" value="F:nucleic acid binding"/>
    <property type="evidence" value="ECO:0007669"/>
    <property type="project" value="InterPro"/>
</dbReference>
<dbReference type="SUPFAM" id="SSF53067">
    <property type="entry name" value="Actin-like ATPase domain"/>
    <property type="match status" value="2"/>
</dbReference>
<dbReference type="SUPFAM" id="SSF111321">
    <property type="entry name" value="AF1104-like"/>
    <property type="match status" value="1"/>
</dbReference>
<dbReference type="STRING" id="946362.F2U356"/>
<evidence type="ECO:0000259" key="12">
    <source>
        <dbReference type="PROSITE" id="PS50158"/>
    </source>
</evidence>
<proteinExistence type="predicted"/>
<dbReference type="GO" id="GO:0008270">
    <property type="term" value="F:zinc ion binding"/>
    <property type="evidence" value="ECO:0007669"/>
    <property type="project" value="UniProtKB-KW"/>
</dbReference>
<keyword evidence="4" id="KW-0479">Metal-binding</keyword>
<evidence type="ECO:0000313" key="14">
    <source>
        <dbReference type="Proteomes" id="UP000007799"/>
    </source>
</evidence>